<sequence length="166" mass="18736">MLEAAIKFEKAFERYEEEDDKYLSAFKDDDNGRGNVGPPISEDWDNARVNPLTLNFNILAWWKENSKKYKILAQIACDVLADPVSTMASESAFSTRGRILDPFRSSLSLKTMEALVCAQNWFKSTYGPLQLKDFMDEIQTYENIESVAKASSGSCLDEGIELVVLD</sequence>
<keyword evidence="3" id="KW-1185">Reference proteome</keyword>
<dbReference type="PANTHER" id="PTHR23272:SF193">
    <property type="entry name" value="OS07G0624100 PROTEIN"/>
    <property type="match status" value="1"/>
</dbReference>
<dbReference type="Proteomes" id="UP000237105">
    <property type="component" value="Unassembled WGS sequence"/>
</dbReference>
<dbReference type="OrthoDB" id="1710956at2759"/>
<evidence type="ECO:0000259" key="1">
    <source>
        <dbReference type="Pfam" id="PF05699"/>
    </source>
</evidence>
<evidence type="ECO:0000313" key="3">
    <source>
        <dbReference type="Proteomes" id="UP000237105"/>
    </source>
</evidence>
<accession>A0A2P5DTJ3</accession>
<dbReference type="InterPro" id="IPR008906">
    <property type="entry name" value="HATC_C_dom"/>
</dbReference>
<dbReference type="PANTHER" id="PTHR23272">
    <property type="entry name" value="BED FINGER-RELATED"/>
    <property type="match status" value="1"/>
</dbReference>
<dbReference type="AlphaFoldDB" id="A0A2P5DTJ3"/>
<protein>
    <submittedName>
        <fullName evidence="2">HAT, C-terminal dimerization domain containing protein</fullName>
    </submittedName>
</protein>
<name>A0A2P5DTJ3_PARAD</name>
<proteinExistence type="predicted"/>
<feature type="domain" description="HAT C-terminal dimerisation" evidence="1">
    <location>
        <begin position="51"/>
        <end position="122"/>
    </location>
</feature>
<reference evidence="3" key="1">
    <citation type="submission" date="2016-06" db="EMBL/GenBank/DDBJ databases">
        <title>Parallel loss of symbiosis genes in relatives of nitrogen-fixing non-legume Parasponia.</title>
        <authorList>
            <person name="Van Velzen R."/>
            <person name="Holmer R."/>
            <person name="Bu F."/>
            <person name="Rutten L."/>
            <person name="Van Zeijl A."/>
            <person name="Liu W."/>
            <person name="Santuari L."/>
            <person name="Cao Q."/>
            <person name="Sharma T."/>
            <person name="Shen D."/>
            <person name="Roswanjaya Y."/>
            <person name="Wardhani T."/>
            <person name="Kalhor M.S."/>
            <person name="Jansen J."/>
            <person name="Van den Hoogen J."/>
            <person name="Gungor B."/>
            <person name="Hartog M."/>
            <person name="Hontelez J."/>
            <person name="Verver J."/>
            <person name="Yang W.-C."/>
            <person name="Schijlen E."/>
            <person name="Repin R."/>
            <person name="Schilthuizen M."/>
            <person name="Schranz E."/>
            <person name="Heidstra R."/>
            <person name="Miyata K."/>
            <person name="Fedorova E."/>
            <person name="Kohlen W."/>
            <person name="Bisseling T."/>
            <person name="Smit S."/>
            <person name="Geurts R."/>
        </authorList>
    </citation>
    <scope>NUCLEOTIDE SEQUENCE [LARGE SCALE GENOMIC DNA]</scope>
    <source>
        <strain evidence="3">cv. WU1-14</strain>
    </source>
</reference>
<dbReference type="InterPro" id="IPR012337">
    <property type="entry name" value="RNaseH-like_sf"/>
</dbReference>
<dbReference type="STRING" id="3476.A0A2P5DTJ3"/>
<organism evidence="2 3">
    <name type="scientific">Parasponia andersonii</name>
    <name type="common">Sponia andersonii</name>
    <dbReference type="NCBI Taxonomy" id="3476"/>
    <lineage>
        <taxon>Eukaryota</taxon>
        <taxon>Viridiplantae</taxon>
        <taxon>Streptophyta</taxon>
        <taxon>Embryophyta</taxon>
        <taxon>Tracheophyta</taxon>
        <taxon>Spermatophyta</taxon>
        <taxon>Magnoliopsida</taxon>
        <taxon>eudicotyledons</taxon>
        <taxon>Gunneridae</taxon>
        <taxon>Pentapetalae</taxon>
        <taxon>rosids</taxon>
        <taxon>fabids</taxon>
        <taxon>Rosales</taxon>
        <taxon>Cannabaceae</taxon>
        <taxon>Parasponia</taxon>
    </lineage>
</organism>
<evidence type="ECO:0000313" key="2">
    <source>
        <dbReference type="EMBL" id="PON76589.1"/>
    </source>
</evidence>
<dbReference type="Pfam" id="PF05699">
    <property type="entry name" value="Dimer_Tnp_hAT"/>
    <property type="match status" value="1"/>
</dbReference>
<dbReference type="GO" id="GO:0046983">
    <property type="term" value="F:protein dimerization activity"/>
    <property type="evidence" value="ECO:0007669"/>
    <property type="project" value="InterPro"/>
</dbReference>
<dbReference type="SUPFAM" id="SSF53098">
    <property type="entry name" value="Ribonuclease H-like"/>
    <property type="match status" value="1"/>
</dbReference>
<dbReference type="EMBL" id="JXTB01000017">
    <property type="protein sequence ID" value="PON76589.1"/>
    <property type="molecule type" value="Genomic_DNA"/>
</dbReference>
<comment type="caution">
    <text evidence="2">The sequence shown here is derived from an EMBL/GenBank/DDBJ whole genome shotgun (WGS) entry which is preliminary data.</text>
</comment>
<gene>
    <name evidence="2" type="ORF">PanWU01x14_032750</name>
</gene>